<dbReference type="InterPro" id="IPR041667">
    <property type="entry name" value="Cupin_8"/>
</dbReference>
<evidence type="ECO:0000313" key="2">
    <source>
        <dbReference type="EMBL" id="KAJ1991668.1"/>
    </source>
</evidence>
<accession>A0ABQ8PLU3</accession>
<sequence length="419" mass="47886">MCDSKAIGLLSFIRDEIGYCLQNNGDSMVLAAFSSALARIKLKIESTKAEDQPDRAKICGPYIPIERNVEANEEYDLFDSIYSIITSRSAADNDADPTCIRMLVIAAILQGLGCLVSGEQNKQLKALNDLDRATIVGRPFGKLLHWINYMVEHIENKWPLPIPILNEQANTCVEPVNLPNLLCPIEHYFAANMDIFKFQQMIQDANESCPFIIKNSISCWPALNERNWANFEYLRQAVGHHRLVPVEIGYNYIQQDWTQRLMPFGEFLDSVIYPADNGEVRNKPPGYLAQHDLFSQAFRLRRDYWLPDYTQVDTGRRQVVADDDVSTNIWLGPRNTVSPLHYDKYDNLFAQVVGFKYFKLFSPNYTEEVYPHQKDSNLSTTSQVNVDAPDHQQFPQFAQAKYVECIVKPGDLLYIPVAK</sequence>
<dbReference type="PANTHER" id="PTHR12461:SF105">
    <property type="entry name" value="HYPOXIA-INDUCIBLE FACTOR 1-ALPHA INHIBITOR"/>
    <property type="match status" value="1"/>
</dbReference>
<evidence type="ECO:0000259" key="1">
    <source>
        <dbReference type="PROSITE" id="PS51184"/>
    </source>
</evidence>
<reference evidence="2" key="1">
    <citation type="submission" date="2022-07" db="EMBL/GenBank/DDBJ databases">
        <title>Phylogenomic reconstructions and comparative analyses of Kickxellomycotina fungi.</title>
        <authorList>
            <person name="Reynolds N.K."/>
            <person name="Stajich J.E."/>
            <person name="Barry K."/>
            <person name="Grigoriev I.V."/>
            <person name="Crous P."/>
            <person name="Smith M.E."/>
        </authorList>
    </citation>
    <scope>NUCLEOTIDE SEQUENCE</scope>
    <source>
        <strain evidence="2">BCRC 34882</strain>
    </source>
</reference>
<protein>
    <recommendedName>
        <fullName evidence="1">JmjC domain-containing protein</fullName>
    </recommendedName>
</protein>
<dbReference type="InterPro" id="IPR003347">
    <property type="entry name" value="JmjC_dom"/>
</dbReference>
<dbReference type="PANTHER" id="PTHR12461">
    <property type="entry name" value="HYPOXIA-INDUCIBLE FACTOR 1 ALPHA INHIBITOR-RELATED"/>
    <property type="match status" value="1"/>
</dbReference>
<comment type="caution">
    <text evidence="2">The sequence shown here is derived from an EMBL/GenBank/DDBJ whole genome shotgun (WGS) entry which is preliminary data.</text>
</comment>
<dbReference type="SUPFAM" id="SSF51197">
    <property type="entry name" value="Clavaminate synthase-like"/>
    <property type="match status" value="1"/>
</dbReference>
<dbReference type="EMBL" id="JANBQD010000035">
    <property type="protein sequence ID" value="KAJ1991668.1"/>
    <property type="molecule type" value="Genomic_DNA"/>
</dbReference>
<feature type="domain" description="JmjC" evidence="1">
    <location>
        <begin position="280"/>
        <end position="419"/>
    </location>
</feature>
<organism evidence="2 3">
    <name type="scientific">Coemansia umbellata</name>
    <dbReference type="NCBI Taxonomy" id="1424467"/>
    <lineage>
        <taxon>Eukaryota</taxon>
        <taxon>Fungi</taxon>
        <taxon>Fungi incertae sedis</taxon>
        <taxon>Zoopagomycota</taxon>
        <taxon>Kickxellomycotina</taxon>
        <taxon>Kickxellomycetes</taxon>
        <taxon>Kickxellales</taxon>
        <taxon>Kickxellaceae</taxon>
        <taxon>Coemansia</taxon>
    </lineage>
</organism>
<dbReference type="Gene3D" id="2.60.120.650">
    <property type="entry name" value="Cupin"/>
    <property type="match status" value="1"/>
</dbReference>
<dbReference type="Pfam" id="PF13621">
    <property type="entry name" value="Cupin_8"/>
    <property type="match status" value="1"/>
</dbReference>
<dbReference type="PROSITE" id="PS51184">
    <property type="entry name" value="JMJC"/>
    <property type="match status" value="1"/>
</dbReference>
<keyword evidence="3" id="KW-1185">Reference proteome</keyword>
<name>A0ABQ8PLU3_9FUNG</name>
<gene>
    <name evidence="2" type="ORF">EDC05_003293</name>
</gene>
<evidence type="ECO:0000313" key="3">
    <source>
        <dbReference type="Proteomes" id="UP001151295"/>
    </source>
</evidence>
<dbReference type="Proteomes" id="UP001151295">
    <property type="component" value="Unassembled WGS sequence"/>
</dbReference>
<proteinExistence type="predicted"/>